<sequence length="497" mass="57387">MGDRLELIKSSRKGQGEDGHSGMIGELRGNMFYFDRHSNNGERLYWNCMEKKSMKCKGRITTDLAFMVTKDDNNVHPNHIASAAKVEGVKAVAGMKRRAVEVMESTTSIVDKTRRDVSVAAMVHLPSKQASARYVRRWRLQALAAPRLPISAEELVVPEMYKTYARQNPSGRMSFLAEPFLRYDSKDFEGYEEANRCIFFASNRGLEMLEAAKELYADGTFAITPGIFAQFYTVHVRYEKTAHTIPCLFAFMANRQKATYVRMFQHLRQLCPKMSPEVVMTDFEDAALKAYQVVWPNVQNKGCFFHLSQNQRRKIVKSGLQEFVDSDPSIDLQVRMVRAMAFIPIADLDEVWRELMDFVDERLDPLITYFDKHYMGQVVGRRRRRPTFPQDLWNMYDRTVQGLPRTNNSVEAYHRSLNTHFAVSHPSMWVACEKIQSYQQKLDSDYEEIIAGQHPVRTRPGSKWIKAEKRKHTCVLAYSTVTNKLDYLRGIAHNLSL</sequence>
<feature type="domain" description="FLYWCH-type" evidence="5">
    <location>
        <begin position="28"/>
        <end position="70"/>
    </location>
</feature>
<dbReference type="GO" id="GO:0008270">
    <property type="term" value="F:zinc ion binding"/>
    <property type="evidence" value="ECO:0007669"/>
    <property type="project" value="UniProtKB-KW"/>
</dbReference>
<evidence type="ECO:0000256" key="2">
    <source>
        <dbReference type="ARBA" id="ARBA00022771"/>
    </source>
</evidence>
<evidence type="ECO:0000259" key="6">
    <source>
        <dbReference type="Pfam" id="PF10551"/>
    </source>
</evidence>
<dbReference type="Proteomes" id="UP000887566">
    <property type="component" value="Unplaced"/>
</dbReference>
<keyword evidence="1" id="KW-0479">Metal-binding</keyword>
<dbReference type="InterPro" id="IPR018289">
    <property type="entry name" value="MULE_transposase_dom"/>
</dbReference>
<name>A0A914XMH6_9BILA</name>
<evidence type="ECO:0000259" key="5">
    <source>
        <dbReference type="Pfam" id="PF04500"/>
    </source>
</evidence>
<evidence type="ECO:0000313" key="7">
    <source>
        <dbReference type="Proteomes" id="UP000887566"/>
    </source>
</evidence>
<dbReference type="AlphaFoldDB" id="A0A914XMH6"/>
<evidence type="ECO:0000256" key="4">
    <source>
        <dbReference type="SAM" id="MobiDB-lite"/>
    </source>
</evidence>
<dbReference type="PANTHER" id="PTHR47160:SF10">
    <property type="entry name" value="MULE TRANSPOSASE DOMAIN-CONTAINING PROTEIN"/>
    <property type="match status" value="1"/>
</dbReference>
<dbReference type="Pfam" id="PF10551">
    <property type="entry name" value="MULE"/>
    <property type="match status" value="1"/>
</dbReference>
<feature type="compositionally biased region" description="Basic and acidic residues" evidence="4">
    <location>
        <begin position="1"/>
        <end position="20"/>
    </location>
</feature>
<dbReference type="WBParaSite" id="PSAMB.scaffold9015size5465.g32044.t1">
    <property type="protein sequence ID" value="PSAMB.scaffold9015size5465.g32044.t1"/>
    <property type="gene ID" value="PSAMB.scaffold9015size5465.g32044"/>
</dbReference>
<feature type="domain" description="MULE transposase" evidence="6">
    <location>
        <begin position="217"/>
        <end position="310"/>
    </location>
</feature>
<evidence type="ECO:0000256" key="1">
    <source>
        <dbReference type="ARBA" id="ARBA00022723"/>
    </source>
</evidence>
<organism evidence="7 8">
    <name type="scientific">Plectus sambesii</name>
    <dbReference type="NCBI Taxonomy" id="2011161"/>
    <lineage>
        <taxon>Eukaryota</taxon>
        <taxon>Metazoa</taxon>
        <taxon>Ecdysozoa</taxon>
        <taxon>Nematoda</taxon>
        <taxon>Chromadorea</taxon>
        <taxon>Plectida</taxon>
        <taxon>Plectina</taxon>
        <taxon>Plectoidea</taxon>
        <taxon>Plectidae</taxon>
        <taxon>Plectus</taxon>
    </lineage>
</organism>
<proteinExistence type="predicted"/>
<reference evidence="8" key="1">
    <citation type="submission" date="2022-11" db="UniProtKB">
        <authorList>
            <consortium name="WormBaseParasite"/>
        </authorList>
    </citation>
    <scope>IDENTIFICATION</scope>
</reference>
<keyword evidence="3" id="KW-0862">Zinc</keyword>
<dbReference type="InterPro" id="IPR007588">
    <property type="entry name" value="Znf_FLYWCH"/>
</dbReference>
<dbReference type="Gene3D" id="2.20.25.240">
    <property type="match status" value="1"/>
</dbReference>
<dbReference type="Pfam" id="PF04500">
    <property type="entry name" value="FLYWCH"/>
    <property type="match status" value="1"/>
</dbReference>
<evidence type="ECO:0000256" key="3">
    <source>
        <dbReference type="ARBA" id="ARBA00022833"/>
    </source>
</evidence>
<keyword evidence="7" id="KW-1185">Reference proteome</keyword>
<accession>A0A914XMH6</accession>
<protein>
    <submittedName>
        <fullName evidence="8">MULE transposase domain-containing protein</fullName>
    </submittedName>
</protein>
<dbReference type="PANTHER" id="PTHR47160">
    <property type="entry name" value="PUTATIVE-RELATED"/>
    <property type="match status" value="1"/>
</dbReference>
<evidence type="ECO:0000313" key="8">
    <source>
        <dbReference type="WBParaSite" id="PSAMB.scaffold9015size5465.g32044.t1"/>
    </source>
</evidence>
<keyword evidence="2" id="KW-0863">Zinc-finger</keyword>
<feature type="region of interest" description="Disordered" evidence="4">
    <location>
        <begin position="1"/>
        <end position="23"/>
    </location>
</feature>